<dbReference type="Gene3D" id="3.40.50.300">
    <property type="entry name" value="P-loop containing nucleotide triphosphate hydrolases"/>
    <property type="match status" value="1"/>
</dbReference>
<dbReference type="SUPFAM" id="SSF52540">
    <property type="entry name" value="P-loop containing nucleoside triphosphate hydrolases"/>
    <property type="match status" value="1"/>
</dbReference>
<dbReference type="InterPro" id="IPR030378">
    <property type="entry name" value="G_CP_dom"/>
</dbReference>
<dbReference type="InterPro" id="IPR052807">
    <property type="entry name" value="Mito_transl_resp_regulator"/>
</dbReference>
<dbReference type="PROSITE" id="PS51721">
    <property type="entry name" value="G_CP"/>
    <property type="match status" value="1"/>
</dbReference>
<evidence type="ECO:0000313" key="2">
    <source>
        <dbReference type="EMBL" id="KAK9702299.1"/>
    </source>
</evidence>
<evidence type="ECO:0000259" key="1">
    <source>
        <dbReference type="PROSITE" id="PS51721"/>
    </source>
</evidence>
<dbReference type="InterPro" id="IPR006073">
    <property type="entry name" value="GTP-bd"/>
</dbReference>
<accession>A0ABR2VU39</accession>
<dbReference type="CDD" id="cd01855">
    <property type="entry name" value="YqeH"/>
    <property type="match status" value="1"/>
</dbReference>
<dbReference type="PANTHER" id="PTHR46406">
    <property type="entry name" value="NITRIC OXIDE-ASSOCIATED PROTEIN 1"/>
    <property type="match status" value="1"/>
</dbReference>
<dbReference type="InterPro" id="IPR048422">
    <property type="entry name" value="NOA1/YqeH-like_C"/>
</dbReference>
<protein>
    <submittedName>
        <fullName evidence="2">Nitric oxide associated protein 1</fullName>
    </submittedName>
</protein>
<sequence length="544" mass="61279">MSSKNFLRTLSSVSSQTSNVRRVGIPLLRATCSSLLLRRFNLPNALLTRNMGTIQKQEPLVTINQLQTTVTEKQCPGCGAEFQKEDTSKPGYLPNFHGSGAAQVKKKREKHLSTEDFQRVIEELDDDLKKEFLGPMAVMNSTSPQLPKSDEPSITRTLCQRCFNLVHYNKEPAIWGENAVTDRSYLKFLKRKRNAIVVKVFDIFDFPGSFLEDLEDFTADVKHVILVANKIDLLPGDINRNRVIDWLRRRSKAMGLTNVSSVHLVSAKKNHGIRELANTIASLREPKDDVYLVGCTNVGKSEIINSLMRVCQGRIHKKNKVTSSLLPGTTIGMLGIPLQRFGHAFGKLEQNEIDKPKQFLYDTPGILNKEQLIHFLNHDELRYVIPNKPMKPETFMMTPGRSLLLGGLGRLDYTDGQDDILVTVFSQVLPHFTKIEKADVLCERLANGESTILLPPIGDSNRLKNFPRLIEGAEFTLSGIHRSMATMDIVLTSIGWFSITGLFDRATLKVYSPGGIGIRTREPLLPFEFRGQVSKYRSNTRKTR</sequence>
<dbReference type="Pfam" id="PF21516">
    <property type="entry name" value="YqeH-like_C"/>
    <property type="match status" value="1"/>
</dbReference>
<name>A0ABR2VU39_9FUNG</name>
<organism evidence="2 3">
    <name type="scientific">Basidiobolus ranarum</name>
    <dbReference type="NCBI Taxonomy" id="34480"/>
    <lineage>
        <taxon>Eukaryota</taxon>
        <taxon>Fungi</taxon>
        <taxon>Fungi incertae sedis</taxon>
        <taxon>Zoopagomycota</taxon>
        <taxon>Entomophthoromycotina</taxon>
        <taxon>Basidiobolomycetes</taxon>
        <taxon>Basidiobolales</taxon>
        <taxon>Basidiobolaceae</taxon>
        <taxon>Basidiobolus</taxon>
    </lineage>
</organism>
<dbReference type="Pfam" id="PF01926">
    <property type="entry name" value="MMR_HSR1"/>
    <property type="match status" value="1"/>
</dbReference>
<dbReference type="InterPro" id="IPR027417">
    <property type="entry name" value="P-loop_NTPase"/>
</dbReference>
<keyword evidence="3" id="KW-1185">Reference proteome</keyword>
<dbReference type="PANTHER" id="PTHR46406:SF1">
    <property type="entry name" value="NITRIC OXIDE-ASSOCIATED PROTEIN 1"/>
    <property type="match status" value="1"/>
</dbReference>
<feature type="domain" description="CP-type G" evidence="1">
    <location>
        <begin position="183"/>
        <end position="369"/>
    </location>
</feature>
<comment type="caution">
    <text evidence="2">The sequence shown here is derived from an EMBL/GenBank/DDBJ whole genome shotgun (WGS) entry which is preliminary data.</text>
</comment>
<dbReference type="EMBL" id="JASJQH010007736">
    <property type="protein sequence ID" value="KAK9702299.1"/>
    <property type="molecule type" value="Genomic_DNA"/>
</dbReference>
<evidence type="ECO:0000313" key="3">
    <source>
        <dbReference type="Proteomes" id="UP001479436"/>
    </source>
</evidence>
<gene>
    <name evidence="2" type="primary">NOA1</name>
    <name evidence="2" type="ORF">K7432_011304</name>
</gene>
<dbReference type="Proteomes" id="UP001479436">
    <property type="component" value="Unassembled WGS sequence"/>
</dbReference>
<reference evidence="2 3" key="1">
    <citation type="submission" date="2023-04" db="EMBL/GenBank/DDBJ databases">
        <title>Genome of Basidiobolus ranarum AG-B5.</title>
        <authorList>
            <person name="Stajich J.E."/>
            <person name="Carter-House D."/>
            <person name="Gryganskyi A."/>
        </authorList>
    </citation>
    <scope>NUCLEOTIDE SEQUENCE [LARGE SCALE GENOMIC DNA]</scope>
    <source>
        <strain evidence="2 3">AG-B5</strain>
    </source>
</reference>
<proteinExistence type="predicted"/>